<dbReference type="PANTHER" id="PTHR45266:SF3">
    <property type="entry name" value="OXALOACETATE DECARBOXYLASE ALPHA CHAIN"/>
    <property type="match status" value="1"/>
</dbReference>
<dbReference type="Proteomes" id="UP001597100">
    <property type="component" value="Unassembled WGS sequence"/>
</dbReference>
<dbReference type="SUPFAM" id="SSF51230">
    <property type="entry name" value="Single hybrid motif"/>
    <property type="match status" value="1"/>
</dbReference>
<sequence length="161" mass="18098">MEQNFKVAVNKEMEFRFTKEQLDSLDLTKNSKTDFHVLKESRSFKATIQKSDFLNKTYSVKINSNIYEVNISNDLDLLIEDMGLSLAAAHVVNDIKAPMPGLILDVQVKEGDEVKEGDYLLVLEAMKMENTLTAPRDGVVKSVGVEKGQTVDKGQLLIEME</sequence>
<dbReference type="PROSITE" id="PS50968">
    <property type="entry name" value="BIOTINYL_LIPOYL"/>
    <property type="match status" value="1"/>
</dbReference>
<dbReference type="InterPro" id="IPR050709">
    <property type="entry name" value="Biotin_Carboxyl_Carrier/Decarb"/>
</dbReference>
<gene>
    <name evidence="3" type="ORF">ACFQ1G_04240</name>
</gene>
<dbReference type="PROSITE" id="PS00188">
    <property type="entry name" value="BIOTIN"/>
    <property type="match status" value="1"/>
</dbReference>
<dbReference type="EMBL" id="JBHTJP010000032">
    <property type="protein sequence ID" value="MFD0975994.1"/>
    <property type="molecule type" value="Genomic_DNA"/>
</dbReference>
<reference evidence="4" key="1">
    <citation type="journal article" date="2019" name="Int. J. Syst. Evol. Microbiol.">
        <title>The Global Catalogue of Microorganisms (GCM) 10K type strain sequencing project: providing services to taxonomists for standard genome sequencing and annotation.</title>
        <authorList>
            <consortium name="The Broad Institute Genomics Platform"/>
            <consortium name="The Broad Institute Genome Sequencing Center for Infectious Disease"/>
            <person name="Wu L."/>
            <person name="Ma J."/>
        </authorList>
    </citation>
    <scope>NUCLEOTIDE SEQUENCE [LARGE SCALE GENOMIC DNA]</scope>
    <source>
        <strain evidence="4">CCUG 60898</strain>
    </source>
</reference>
<evidence type="ECO:0000313" key="3">
    <source>
        <dbReference type="EMBL" id="MFD0975994.1"/>
    </source>
</evidence>
<feature type="domain" description="Lipoyl-binding" evidence="2">
    <location>
        <begin position="79"/>
        <end position="161"/>
    </location>
</feature>
<proteinExistence type="predicted"/>
<dbReference type="CDD" id="cd06850">
    <property type="entry name" value="biotinyl_domain"/>
    <property type="match status" value="1"/>
</dbReference>
<dbReference type="Pfam" id="PF00364">
    <property type="entry name" value="Biotin_lipoyl"/>
    <property type="match status" value="1"/>
</dbReference>
<dbReference type="InterPro" id="IPR000089">
    <property type="entry name" value="Biotin_lipoyl"/>
</dbReference>
<evidence type="ECO:0000256" key="1">
    <source>
        <dbReference type="ARBA" id="ARBA00023267"/>
    </source>
</evidence>
<accession>A0ABW3ID96</accession>
<dbReference type="InterPro" id="IPR011053">
    <property type="entry name" value="Single_hybrid_motif"/>
</dbReference>
<dbReference type="Gene3D" id="2.40.50.100">
    <property type="match status" value="1"/>
</dbReference>
<protein>
    <submittedName>
        <fullName evidence="3">Biotin/lipoyl-containing protein</fullName>
    </submittedName>
</protein>
<evidence type="ECO:0000313" key="4">
    <source>
        <dbReference type="Proteomes" id="UP001597100"/>
    </source>
</evidence>
<name>A0ABW3ID96_9FLAO</name>
<organism evidence="3 4">
    <name type="scientific">Salinimicrobium gaetbulicola</name>
    <dbReference type="NCBI Taxonomy" id="999702"/>
    <lineage>
        <taxon>Bacteria</taxon>
        <taxon>Pseudomonadati</taxon>
        <taxon>Bacteroidota</taxon>
        <taxon>Flavobacteriia</taxon>
        <taxon>Flavobacteriales</taxon>
        <taxon>Flavobacteriaceae</taxon>
        <taxon>Salinimicrobium</taxon>
    </lineage>
</organism>
<dbReference type="RefSeq" id="WP_380737027.1">
    <property type="nucleotide sequence ID" value="NZ_JBHTJP010000032.1"/>
</dbReference>
<keyword evidence="4" id="KW-1185">Reference proteome</keyword>
<comment type="caution">
    <text evidence="3">The sequence shown here is derived from an EMBL/GenBank/DDBJ whole genome shotgun (WGS) entry which is preliminary data.</text>
</comment>
<evidence type="ECO:0000259" key="2">
    <source>
        <dbReference type="PROSITE" id="PS50968"/>
    </source>
</evidence>
<keyword evidence="1" id="KW-0092">Biotin</keyword>
<dbReference type="PANTHER" id="PTHR45266">
    <property type="entry name" value="OXALOACETATE DECARBOXYLASE ALPHA CHAIN"/>
    <property type="match status" value="1"/>
</dbReference>
<dbReference type="InterPro" id="IPR001882">
    <property type="entry name" value="Biotin_BS"/>
</dbReference>